<sequence length="113" mass="13067">MEQEIHITIEAFDCSKLEEYIRKFVREFRDKIKHSGARLSGPVALPRRNFKFNVNRSPHVDKKSREQLEMRTSKRLIVLYNPTPAIMQMLGSASFPSPLPGVEVDSKIKKVKV</sequence>
<dbReference type="GO" id="GO:0000049">
    <property type="term" value="F:tRNA binding"/>
    <property type="evidence" value="ECO:0007669"/>
    <property type="project" value="UniProtKB-UniRule"/>
</dbReference>
<evidence type="ECO:0000256" key="4">
    <source>
        <dbReference type="HAMAP-Rule" id="MF_00508"/>
    </source>
</evidence>
<protein>
    <recommendedName>
        <fullName evidence="4">Small ribosomal subunit protein uS10</fullName>
    </recommendedName>
</protein>
<dbReference type="KEGG" id="wms:ID128_04140"/>
<reference evidence="6 7" key="1">
    <citation type="submission" date="2020-09" db="EMBL/GenBank/DDBJ databases">
        <title>An Earliest Endosymbiont, Wolbachia massiliensis sp. nov., Strain PL13 From the Bed Bug (Cimex hemipterius), Type strain of a New supergroup T.</title>
        <authorList>
            <person name="Laidoudi Y."/>
            <person name="Levasseur A."/>
            <person name="Medkour H."/>
            <person name="Maaloum M."/>
            <person name="BenKhedher M."/>
            <person name="Sambou M."/>
            <person name="Bassene H."/>
            <person name="Davoust B."/>
            <person name="Fenollar F."/>
            <person name="Raoult D."/>
            <person name="Mediannikov O."/>
        </authorList>
    </citation>
    <scope>NUCLEOTIDE SEQUENCE [LARGE SCALE GENOMIC DNA]</scope>
    <source>
        <strain evidence="6 7">PL13</strain>
    </source>
</reference>
<dbReference type="SUPFAM" id="SSF54999">
    <property type="entry name" value="Ribosomal protein S10"/>
    <property type="match status" value="1"/>
</dbReference>
<dbReference type="HAMAP" id="MF_00508">
    <property type="entry name" value="Ribosomal_uS10"/>
    <property type="match status" value="1"/>
</dbReference>
<gene>
    <name evidence="4 6" type="primary">rpsJ</name>
    <name evidence="6" type="ORF">ID128_04140</name>
</gene>
<dbReference type="InterPro" id="IPR001848">
    <property type="entry name" value="Ribosomal_uS10"/>
</dbReference>
<evidence type="ECO:0000256" key="1">
    <source>
        <dbReference type="ARBA" id="ARBA00007102"/>
    </source>
</evidence>
<dbReference type="AlphaFoldDB" id="A0A7L7YLQ7"/>
<name>A0A7L7YLQ7_9RICK</name>
<evidence type="ECO:0000256" key="2">
    <source>
        <dbReference type="ARBA" id="ARBA00022980"/>
    </source>
</evidence>
<evidence type="ECO:0000313" key="6">
    <source>
        <dbReference type="EMBL" id="QOD37998.1"/>
    </source>
</evidence>
<dbReference type="InterPro" id="IPR027486">
    <property type="entry name" value="Ribosomal_uS10_dom"/>
</dbReference>
<dbReference type="Pfam" id="PF00338">
    <property type="entry name" value="Ribosomal_S10"/>
    <property type="match status" value="1"/>
</dbReference>
<dbReference type="NCBIfam" id="NF001861">
    <property type="entry name" value="PRK00596.1"/>
    <property type="match status" value="1"/>
</dbReference>
<evidence type="ECO:0000256" key="3">
    <source>
        <dbReference type="ARBA" id="ARBA00023274"/>
    </source>
</evidence>
<dbReference type="GO" id="GO:0003735">
    <property type="term" value="F:structural constituent of ribosome"/>
    <property type="evidence" value="ECO:0007669"/>
    <property type="project" value="InterPro"/>
</dbReference>
<dbReference type="GO" id="GO:0006412">
    <property type="term" value="P:translation"/>
    <property type="evidence" value="ECO:0007669"/>
    <property type="project" value="UniProtKB-UniRule"/>
</dbReference>
<feature type="domain" description="Small ribosomal subunit protein uS10" evidence="5">
    <location>
        <begin position="6"/>
        <end position="107"/>
    </location>
</feature>
<dbReference type="SMART" id="SM01403">
    <property type="entry name" value="Ribosomal_S10"/>
    <property type="match status" value="1"/>
</dbReference>
<dbReference type="Proteomes" id="UP000516514">
    <property type="component" value="Chromosome"/>
</dbReference>
<dbReference type="GO" id="GO:1990904">
    <property type="term" value="C:ribonucleoprotein complex"/>
    <property type="evidence" value="ECO:0007669"/>
    <property type="project" value="UniProtKB-KW"/>
</dbReference>
<keyword evidence="2 4" id="KW-0689">Ribosomal protein</keyword>
<comment type="subunit">
    <text evidence="4">Part of the 30S ribosomal subunit.</text>
</comment>
<dbReference type="RefSeq" id="WP_191110821.1">
    <property type="nucleotide sequence ID" value="NZ_CP061738.1"/>
</dbReference>
<keyword evidence="7" id="KW-1185">Reference proteome</keyword>
<comment type="function">
    <text evidence="4">Involved in the binding of tRNA to the ribosomes.</text>
</comment>
<keyword evidence="3 4" id="KW-0687">Ribonucleoprotein</keyword>
<evidence type="ECO:0000259" key="5">
    <source>
        <dbReference type="SMART" id="SM01403"/>
    </source>
</evidence>
<dbReference type="GO" id="GO:0005840">
    <property type="term" value="C:ribosome"/>
    <property type="evidence" value="ECO:0007669"/>
    <property type="project" value="UniProtKB-KW"/>
</dbReference>
<dbReference type="EMBL" id="CP061738">
    <property type="protein sequence ID" value="QOD37998.1"/>
    <property type="molecule type" value="Genomic_DNA"/>
</dbReference>
<comment type="similarity">
    <text evidence="1 4">Belongs to the universal ribosomal protein uS10 family.</text>
</comment>
<dbReference type="Gene3D" id="3.30.70.600">
    <property type="entry name" value="Ribosomal protein S10 domain"/>
    <property type="match status" value="1"/>
</dbReference>
<proteinExistence type="inferred from homology"/>
<dbReference type="NCBIfam" id="TIGR01049">
    <property type="entry name" value="rpsJ_bact"/>
    <property type="match status" value="1"/>
</dbReference>
<dbReference type="InterPro" id="IPR036838">
    <property type="entry name" value="Ribosomal_uS10_dom_sf"/>
</dbReference>
<dbReference type="PRINTS" id="PR00971">
    <property type="entry name" value="RIBOSOMALS10"/>
</dbReference>
<organism evidence="6 7">
    <name type="scientific">Candidatus Wolbachia massiliensis</name>
    <dbReference type="NCBI Taxonomy" id="1845000"/>
    <lineage>
        <taxon>Bacteria</taxon>
        <taxon>Pseudomonadati</taxon>
        <taxon>Pseudomonadota</taxon>
        <taxon>Alphaproteobacteria</taxon>
        <taxon>Rickettsiales</taxon>
        <taxon>Anaplasmataceae</taxon>
        <taxon>Wolbachieae</taxon>
        <taxon>Wolbachia</taxon>
    </lineage>
</organism>
<accession>A0A7L7YLQ7</accession>
<evidence type="ECO:0000313" key="7">
    <source>
        <dbReference type="Proteomes" id="UP000516514"/>
    </source>
</evidence>
<dbReference type="PANTHER" id="PTHR11700">
    <property type="entry name" value="30S RIBOSOMAL PROTEIN S10 FAMILY MEMBER"/>
    <property type="match status" value="1"/>
</dbReference>